<dbReference type="InterPro" id="IPR050955">
    <property type="entry name" value="Plant_Biomass_Hydrol_Est"/>
</dbReference>
<dbReference type="EMBL" id="BAAAHE010000066">
    <property type="protein sequence ID" value="GAA0638901.1"/>
    <property type="molecule type" value="Genomic_DNA"/>
</dbReference>
<evidence type="ECO:0000256" key="3">
    <source>
        <dbReference type="SAM" id="SignalP"/>
    </source>
</evidence>
<dbReference type="Gene3D" id="3.40.50.1820">
    <property type="entry name" value="alpha/beta hydrolase"/>
    <property type="match status" value="1"/>
</dbReference>
<feature type="chain" id="PRO_5045042196" evidence="3">
    <location>
        <begin position="24"/>
        <end position="303"/>
    </location>
</feature>
<dbReference type="Pfam" id="PF10503">
    <property type="entry name" value="Esterase_PHB"/>
    <property type="match status" value="1"/>
</dbReference>
<keyword evidence="5" id="KW-1185">Reference proteome</keyword>
<evidence type="ECO:0000313" key="5">
    <source>
        <dbReference type="Proteomes" id="UP001500957"/>
    </source>
</evidence>
<evidence type="ECO:0000256" key="2">
    <source>
        <dbReference type="ARBA" id="ARBA00022801"/>
    </source>
</evidence>
<keyword evidence="1 3" id="KW-0732">Signal</keyword>
<sequence length="303" mass="32389">MQRQKFVAAACVAGLFLGLAPHAAAVSDTPAARDEKLTLTVDGRARTATVHVPSKAPGSAGYPVVLAFHGRLGDGAGQERLTHLSDVADEKGFLVVYPDGYRRSWNDGRPDTPANRAGVNDVKFVQHLLDRIESRYRVDTRRIYATGMSNGGFLTQRLGCRLADRIAAIAPVAATLPTKLGSSCRPAKRMPMLMVMGTADPLVPYRGGNGLLSAPASAARWRALAGCTGTRSTKLPDRRNDGTRVAVVRGTGCRAAVKLYTVTGGGHTWPGGRQYLPAATVGRTSKDFDASRTIWSFFAGKRR</sequence>
<dbReference type="Proteomes" id="UP001500957">
    <property type="component" value="Unassembled WGS sequence"/>
</dbReference>
<organism evidence="4 5">
    <name type="scientific">Sporichthya brevicatena</name>
    <dbReference type="NCBI Taxonomy" id="171442"/>
    <lineage>
        <taxon>Bacteria</taxon>
        <taxon>Bacillati</taxon>
        <taxon>Actinomycetota</taxon>
        <taxon>Actinomycetes</taxon>
        <taxon>Sporichthyales</taxon>
        <taxon>Sporichthyaceae</taxon>
        <taxon>Sporichthya</taxon>
    </lineage>
</organism>
<reference evidence="4 5" key="1">
    <citation type="journal article" date="2019" name="Int. J. Syst. Evol. Microbiol.">
        <title>The Global Catalogue of Microorganisms (GCM) 10K type strain sequencing project: providing services to taxonomists for standard genome sequencing and annotation.</title>
        <authorList>
            <consortium name="The Broad Institute Genomics Platform"/>
            <consortium name="The Broad Institute Genome Sequencing Center for Infectious Disease"/>
            <person name="Wu L."/>
            <person name="Ma J."/>
        </authorList>
    </citation>
    <scope>NUCLEOTIDE SEQUENCE [LARGE SCALE GENOMIC DNA]</scope>
    <source>
        <strain evidence="4 5">JCM 10671</strain>
    </source>
</reference>
<dbReference type="RefSeq" id="WP_344609793.1">
    <property type="nucleotide sequence ID" value="NZ_BAAAHE010000066.1"/>
</dbReference>
<dbReference type="PANTHER" id="PTHR43037:SF1">
    <property type="entry name" value="BLL1128 PROTEIN"/>
    <property type="match status" value="1"/>
</dbReference>
<evidence type="ECO:0000256" key="1">
    <source>
        <dbReference type="ARBA" id="ARBA00022729"/>
    </source>
</evidence>
<feature type="signal peptide" evidence="3">
    <location>
        <begin position="1"/>
        <end position="23"/>
    </location>
</feature>
<evidence type="ECO:0000313" key="4">
    <source>
        <dbReference type="EMBL" id="GAA0638901.1"/>
    </source>
</evidence>
<dbReference type="SUPFAM" id="SSF53474">
    <property type="entry name" value="alpha/beta-Hydrolases"/>
    <property type="match status" value="1"/>
</dbReference>
<keyword evidence="2" id="KW-0378">Hydrolase</keyword>
<protein>
    <submittedName>
        <fullName evidence="4">PHB depolymerase family esterase</fullName>
    </submittedName>
</protein>
<proteinExistence type="predicted"/>
<accession>A0ABN1HD02</accession>
<dbReference type="PANTHER" id="PTHR43037">
    <property type="entry name" value="UNNAMED PRODUCT-RELATED"/>
    <property type="match status" value="1"/>
</dbReference>
<dbReference type="InterPro" id="IPR010126">
    <property type="entry name" value="Esterase_phb"/>
</dbReference>
<comment type="caution">
    <text evidence="4">The sequence shown here is derived from an EMBL/GenBank/DDBJ whole genome shotgun (WGS) entry which is preliminary data.</text>
</comment>
<name>A0ABN1HD02_9ACTN</name>
<gene>
    <name evidence="4" type="ORF">GCM10009547_48800</name>
</gene>
<dbReference type="InterPro" id="IPR029058">
    <property type="entry name" value="AB_hydrolase_fold"/>
</dbReference>